<protein>
    <submittedName>
        <fullName evidence="2">Uncharacterized protein</fullName>
    </submittedName>
</protein>
<gene>
    <name evidence="2" type="ORF">HHX48_09835</name>
</gene>
<evidence type="ECO:0000313" key="3">
    <source>
        <dbReference type="Proteomes" id="UP000624419"/>
    </source>
</evidence>
<dbReference type="EMBL" id="JABBXD010000004">
    <property type="protein sequence ID" value="MBD3586037.1"/>
    <property type="molecule type" value="Genomic_DNA"/>
</dbReference>
<organism evidence="2 3">
    <name type="scientific">Salinimonas profundi</name>
    <dbReference type="NCBI Taxonomy" id="2729140"/>
    <lineage>
        <taxon>Bacteria</taxon>
        <taxon>Pseudomonadati</taxon>
        <taxon>Pseudomonadota</taxon>
        <taxon>Gammaproteobacteria</taxon>
        <taxon>Alteromonadales</taxon>
        <taxon>Alteromonadaceae</taxon>
        <taxon>Alteromonas/Salinimonas group</taxon>
        <taxon>Salinimonas</taxon>
    </lineage>
</organism>
<feature type="region of interest" description="Disordered" evidence="1">
    <location>
        <begin position="50"/>
        <end position="70"/>
    </location>
</feature>
<sequence length="311" mass="34886">MVKYFILSAALFVILLILNASYEKSDAPAPTSSSASLKLQPAPLPDPARPVLVASDTDADSNTDTPHTMETSSISADILAEFENFQQMNDEEVFELFMKLIQNGEDITTIIFQLIENGIVAVNVPLTEAGIETPMFIAMAFDSDMTPAQMQKFIDMGSYQTVERSIIAVMQLRNPDTAALLMTHLGYGPEHYEAVTVGAAYVANRALFDYMVEQTPGLLVSSEVQTEIESMLDNIDETVQIEDSIKKKFESRRGIDDTLLKERTAYLFERQIARRQMLLEMQTLSVEQRQRINDEINAFRQASEDRFSTLL</sequence>
<keyword evidence="3" id="KW-1185">Reference proteome</keyword>
<evidence type="ECO:0000313" key="2">
    <source>
        <dbReference type="EMBL" id="MBD3586037.1"/>
    </source>
</evidence>
<evidence type="ECO:0000256" key="1">
    <source>
        <dbReference type="SAM" id="MobiDB-lite"/>
    </source>
</evidence>
<comment type="caution">
    <text evidence="2">The sequence shown here is derived from an EMBL/GenBank/DDBJ whole genome shotgun (WGS) entry which is preliminary data.</text>
</comment>
<dbReference type="RefSeq" id="WP_191024633.1">
    <property type="nucleotide sequence ID" value="NZ_JABBXD010000004.1"/>
</dbReference>
<accession>A0ABR8LII8</accession>
<proteinExistence type="predicted"/>
<name>A0ABR8LII8_9ALTE</name>
<reference evidence="2 3" key="1">
    <citation type="submission" date="2020-04" db="EMBL/GenBank/DDBJ databases">
        <title>Salinimonas sp. HHU 13199.</title>
        <authorList>
            <person name="Cui X."/>
            <person name="Zhang D."/>
        </authorList>
    </citation>
    <scope>NUCLEOTIDE SEQUENCE [LARGE SCALE GENOMIC DNA]</scope>
    <source>
        <strain evidence="2 3">HHU 13199</strain>
    </source>
</reference>
<feature type="compositionally biased region" description="Low complexity" evidence="1">
    <location>
        <begin position="54"/>
        <end position="65"/>
    </location>
</feature>
<dbReference type="Proteomes" id="UP000624419">
    <property type="component" value="Unassembled WGS sequence"/>
</dbReference>